<feature type="non-terminal residue" evidence="1">
    <location>
        <position position="30"/>
    </location>
</feature>
<gene>
    <name evidence="1" type="ORF">S12H4_62300</name>
</gene>
<accession>X1UJG8</accession>
<comment type="caution">
    <text evidence="1">The sequence shown here is derived from an EMBL/GenBank/DDBJ whole genome shotgun (WGS) entry which is preliminary data.</text>
</comment>
<evidence type="ECO:0000313" key="1">
    <source>
        <dbReference type="EMBL" id="GAJ17669.1"/>
    </source>
</evidence>
<organism evidence="1">
    <name type="scientific">marine sediment metagenome</name>
    <dbReference type="NCBI Taxonomy" id="412755"/>
    <lineage>
        <taxon>unclassified sequences</taxon>
        <taxon>metagenomes</taxon>
        <taxon>ecological metagenomes</taxon>
    </lineage>
</organism>
<protein>
    <submittedName>
        <fullName evidence="1">Uncharacterized protein</fullName>
    </submittedName>
</protein>
<dbReference type="AlphaFoldDB" id="X1UJG8"/>
<dbReference type="EMBL" id="BARW01041727">
    <property type="protein sequence ID" value="GAJ17669.1"/>
    <property type="molecule type" value="Genomic_DNA"/>
</dbReference>
<sequence>MSLIKTVVSKFGDQIKNLFCLFFGVPLVYG</sequence>
<name>X1UJG8_9ZZZZ</name>
<reference evidence="1" key="1">
    <citation type="journal article" date="2014" name="Front. Microbiol.">
        <title>High frequency of phylogenetically diverse reductive dehalogenase-homologous genes in deep subseafloor sedimentary metagenomes.</title>
        <authorList>
            <person name="Kawai M."/>
            <person name="Futagami T."/>
            <person name="Toyoda A."/>
            <person name="Takaki Y."/>
            <person name="Nishi S."/>
            <person name="Hori S."/>
            <person name="Arai W."/>
            <person name="Tsubouchi T."/>
            <person name="Morono Y."/>
            <person name="Uchiyama I."/>
            <person name="Ito T."/>
            <person name="Fujiyama A."/>
            <person name="Inagaki F."/>
            <person name="Takami H."/>
        </authorList>
    </citation>
    <scope>NUCLEOTIDE SEQUENCE</scope>
    <source>
        <strain evidence="1">Expedition CK06-06</strain>
    </source>
</reference>
<proteinExistence type="predicted"/>